<proteinExistence type="predicted"/>
<evidence type="ECO:0000313" key="1">
    <source>
        <dbReference type="EMBL" id="EGQ19187.1"/>
    </source>
</evidence>
<dbReference type="HOGENOM" id="CLU_1958211_0_0_9"/>
<comment type="caution">
    <text evidence="1">The sequence shown here is derived from an EMBL/GenBank/DDBJ whole genome shotgun (WGS) entry which is preliminary data.</text>
</comment>
<name>F9DY73_9BACL</name>
<gene>
    <name evidence="1" type="ORF">HMPREF9372_3754</name>
</gene>
<dbReference type="EMBL" id="AFPZ01000124">
    <property type="protein sequence ID" value="EGQ19187.1"/>
    <property type="molecule type" value="Genomic_DNA"/>
</dbReference>
<evidence type="ECO:0008006" key="3">
    <source>
        <dbReference type="Google" id="ProtNLM"/>
    </source>
</evidence>
<accession>F9DY73</accession>
<dbReference type="Proteomes" id="UP000005316">
    <property type="component" value="Unassembled WGS sequence"/>
</dbReference>
<protein>
    <recommendedName>
        <fullName evidence="3">DUF3221 domain-containing protein</fullName>
    </recommendedName>
</protein>
<organism evidence="1 2">
    <name type="scientific">Sporosarcina newyorkensis 2681</name>
    <dbReference type="NCBI Taxonomy" id="1027292"/>
    <lineage>
        <taxon>Bacteria</taxon>
        <taxon>Bacillati</taxon>
        <taxon>Bacillota</taxon>
        <taxon>Bacilli</taxon>
        <taxon>Bacillales</taxon>
        <taxon>Caryophanaceae</taxon>
        <taxon>Sporosarcina</taxon>
    </lineage>
</organism>
<sequence>MPETGHFDVLKLNKKGVNCLKLWNNTVFKKGFVLLFLSCFLLVACSNEGEEAKGEMDIKGNIVEVDSSENSILVEDKQKGLTWVALPENGDIKDYEEGQEVAVWVDGGIDTSSPAYTKALNIEIINPK</sequence>
<dbReference type="Pfam" id="PF11518">
    <property type="entry name" value="DUF3221"/>
    <property type="match status" value="1"/>
</dbReference>
<dbReference type="AlphaFoldDB" id="F9DY73"/>
<reference evidence="1 2" key="1">
    <citation type="submission" date="2011-04" db="EMBL/GenBank/DDBJ databases">
        <authorList>
            <person name="Muzny D."/>
            <person name="Qin X."/>
            <person name="Deng J."/>
            <person name="Jiang H."/>
            <person name="Liu Y."/>
            <person name="Qu J."/>
            <person name="Song X.-Z."/>
            <person name="Zhang L."/>
            <person name="Thornton R."/>
            <person name="Coyle M."/>
            <person name="Francisco L."/>
            <person name="Jackson L."/>
            <person name="Javaid M."/>
            <person name="Korchina V."/>
            <person name="Kovar C."/>
            <person name="Mata R."/>
            <person name="Mathew T."/>
            <person name="Ngo R."/>
            <person name="Nguyen L."/>
            <person name="Nguyen N."/>
            <person name="Okwuonu G."/>
            <person name="Ongeri F."/>
            <person name="Pham C."/>
            <person name="Simmons D."/>
            <person name="Wilczek-Boney K."/>
            <person name="Hale W."/>
            <person name="Jakkamsetti A."/>
            <person name="Pham P."/>
            <person name="Ruth R."/>
            <person name="San Lucas F."/>
            <person name="Warren J."/>
            <person name="Zhang J."/>
            <person name="Zhao Z."/>
            <person name="Zhou C."/>
            <person name="Zhu D."/>
            <person name="Lee S."/>
            <person name="Bess C."/>
            <person name="Blankenburg K."/>
            <person name="Forbes L."/>
            <person name="Fu Q."/>
            <person name="Gubbala S."/>
            <person name="Hirani K."/>
            <person name="Jayaseelan J.C."/>
            <person name="Lara F."/>
            <person name="Munidasa M."/>
            <person name="Palculict T."/>
            <person name="Patil S."/>
            <person name="Pu L.-L."/>
            <person name="Saada N."/>
            <person name="Tang L."/>
            <person name="Weissenberger G."/>
            <person name="Zhu Y."/>
            <person name="Hemphill L."/>
            <person name="Shang Y."/>
            <person name="Youmans B."/>
            <person name="Ayvaz T."/>
            <person name="Ross M."/>
            <person name="Santibanez J."/>
            <person name="Aqrawi P."/>
            <person name="Gross S."/>
            <person name="Joshi V."/>
            <person name="Fowler G."/>
            <person name="Nazareth L."/>
            <person name="Reid J."/>
            <person name="Worley K."/>
            <person name="Petrosino J."/>
            <person name="Highlander S."/>
            <person name="Gibbs R."/>
        </authorList>
    </citation>
    <scope>NUCLEOTIDE SEQUENCE [LARGE SCALE GENOMIC DNA]</scope>
    <source>
        <strain evidence="1 2">2681</strain>
    </source>
</reference>
<dbReference type="OrthoDB" id="2452352at2"/>
<dbReference type="InterPro" id="IPR021598">
    <property type="entry name" value="DUF3221"/>
</dbReference>
<evidence type="ECO:0000313" key="2">
    <source>
        <dbReference type="Proteomes" id="UP000005316"/>
    </source>
</evidence>